<dbReference type="SUPFAM" id="SSF54631">
    <property type="entry name" value="CBS-domain pair"/>
    <property type="match status" value="2"/>
</dbReference>
<evidence type="ECO:0000256" key="1">
    <source>
        <dbReference type="ARBA" id="ARBA00006750"/>
    </source>
</evidence>
<comment type="subunit">
    <text evidence="4">AMPK is a heterotrimer of an alpha catalytic subunit (PRKAA1 or PRKAA2), a beta (PRKAB1 or PRKAB2) and a gamma non-catalytic subunits (PRKAG1, PRKAG2 or PRKAG3). Interacts with FNIP1 and FNIP2.</text>
</comment>
<dbReference type="PANTHER" id="PTHR13780">
    <property type="entry name" value="AMP-ACTIVATED PROTEIN KINASE, GAMMA REGULATORY SUBUNIT"/>
    <property type="match status" value="1"/>
</dbReference>
<dbReference type="InterPro" id="IPR000644">
    <property type="entry name" value="CBS_dom"/>
</dbReference>
<evidence type="ECO:0000256" key="3">
    <source>
        <dbReference type="ARBA" id="ARBA00023122"/>
    </source>
</evidence>
<keyword evidence="6" id="KW-0808">Transferase</keyword>
<feature type="domain" description="CBS" evidence="5">
    <location>
        <begin position="220"/>
        <end position="267"/>
    </location>
</feature>
<evidence type="ECO:0000256" key="4">
    <source>
        <dbReference type="ARBA" id="ARBA00025878"/>
    </source>
</evidence>
<protein>
    <submittedName>
        <fullName evidence="6">5'-AMP-activated protein kinase subunit gamma-1 isoform X6</fullName>
    </submittedName>
</protein>
<comment type="caution">
    <text evidence="6">The sequence shown here is derived from an EMBL/GenBank/DDBJ whole genome shotgun (WGS) entry which is preliminary data.</text>
</comment>
<evidence type="ECO:0000313" key="7">
    <source>
        <dbReference type="Proteomes" id="UP001165289"/>
    </source>
</evidence>
<dbReference type="AlphaFoldDB" id="A0AAV7KKC3"/>
<evidence type="ECO:0000259" key="5">
    <source>
        <dbReference type="SMART" id="SM00116"/>
    </source>
</evidence>
<keyword evidence="2" id="KW-0677">Repeat</keyword>
<proteinExistence type="inferred from homology"/>
<keyword evidence="7" id="KW-1185">Reference proteome</keyword>
<evidence type="ECO:0000256" key="2">
    <source>
        <dbReference type="ARBA" id="ARBA00022737"/>
    </source>
</evidence>
<evidence type="ECO:0000313" key="6">
    <source>
        <dbReference type="EMBL" id="KAI6661852.1"/>
    </source>
</evidence>
<organism evidence="6 7">
    <name type="scientific">Oopsacas minuta</name>
    <dbReference type="NCBI Taxonomy" id="111878"/>
    <lineage>
        <taxon>Eukaryota</taxon>
        <taxon>Metazoa</taxon>
        <taxon>Porifera</taxon>
        <taxon>Hexactinellida</taxon>
        <taxon>Hexasterophora</taxon>
        <taxon>Lyssacinosida</taxon>
        <taxon>Leucopsacidae</taxon>
        <taxon>Oopsacas</taxon>
    </lineage>
</organism>
<dbReference type="InterPro" id="IPR050511">
    <property type="entry name" value="AMPK_gamma/SDS23_families"/>
</dbReference>
<sequence length="418" mass="46705">MYSQSPYFTPPVTPSLPLSNLHYLKSSNYSPKTGERCVSTVNLEDFVSDPHNLFLSTLSIFPSISIGSFSFGNPPSSITLLSNQNEIVFQTQDDGLFNIDLDNDNTFQHVQLTTVSKNSDNNVLLQLTNVFVFELMTTSNQIVILDSKLKLQSAIAVLILHNNSTAALWHNEKGIIYDLVSAVSLLSSLSKRVSKCSNTLTILQLSLCEVIPVPLDPSLNIIFCESNLFSACEIFLKNELAYAPVIDQETQSLCQILSLRNLLSVIYIELVSLQKESILLRTSVKQLGVISTIHGFSYSNTLLEIFQFLSTNDSIVPIITNQGLLVNTFSARDGIEILNEYPKINISRLSIQEALKMKFLGRNDFTTCSEDDSIFKIISYFIKAKPISIFVVDDFGCLRGVIRLLNLIKLLLVLFNQY</sequence>
<dbReference type="EMBL" id="JAKMXF010000004">
    <property type="protein sequence ID" value="KAI6661852.1"/>
    <property type="molecule type" value="Genomic_DNA"/>
</dbReference>
<dbReference type="Gene3D" id="3.10.580.10">
    <property type="entry name" value="CBS-domain"/>
    <property type="match status" value="2"/>
</dbReference>
<dbReference type="SMART" id="SM00116">
    <property type="entry name" value="CBS"/>
    <property type="match status" value="3"/>
</dbReference>
<dbReference type="InterPro" id="IPR046342">
    <property type="entry name" value="CBS_dom_sf"/>
</dbReference>
<comment type="similarity">
    <text evidence="1">Belongs to the 5'-AMP-activated protein kinase gamma subunit family.</text>
</comment>
<keyword evidence="6" id="KW-0418">Kinase</keyword>
<keyword evidence="3" id="KW-0129">CBS domain</keyword>
<name>A0AAV7KKC3_9METZ</name>
<gene>
    <name evidence="6" type="ORF">LOD99_9735</name>
</gene>
<feature type="domain" description="CBS" evidence="5">
    <location>
        <begin position="364"/>
        <end position="412"/>
    </location>
</feature>
<dbReference type="Proteomes" id="UP001165289">
    <property type="component" value="Unassembled WGS sequence"/>
</dbReference>
<feature type="domain" description="CBS" evidence="5">
    <location>
        <begin position="141"/>
        <end position="190"/>
    </location>
</feature>
<dbReference type="Pfam" id="PF00571">
    <property type="entry name" value="CBS"/>
    <property type="match status" value="1"/>
</dbReference>
<reference evidence="6 7" key="1">
    <citation type="journal article" date="2023" name="BMC Biol.">
        <title>The compact genome of the sponge Oopsacas minuta (Hexactinellida) is lacking key metazoan core genes.</title>
        <authorList>
            <person name="Santini S."/>
            <person name="Schenkelaars Q."/>
            <person name="Jourda C."/>
            <person name="Duchesne M."/>
            <person name="Belahbib H."/>
            <person name="Rocher C."/>
            <person name="Selva M."/>
            <person name="Riesgo A."/>
            <person name="Vervoort M."/>
            <person name="Leys S.P."/>
            <person name="Kodjabachian L."/>
            <person name="Le Bivic A."/>
            <person name="Borchiellini C."/>
            <person name="Claverie J.M."/>
            <person name="Renard E."/>
        </authorList>
    </citation>
    <scope>NUCLEOTIDE SEQUENCE [LARGE SCALE GENOMIC DNA]</scope>
    <source>
        <strain evidence="6">SPO-2</strain>
    </source>
</reference>
<dbReference type="GO" id="GO:0016301">
    <property type="term" value="F:kinase activity"/>
    <property type="evidence" value="ECO:0007669"/>
    <property type="project" value="UniProtKB-KW"/>
</dbReference>
<accession>A0AAV7KKC3</accession>